<keyword evidence="1" id="KW-0378">Hydrolase</keyword>
<evidence type="ECO:0000256" key="1">
    <source>
        <dbReference type="ARBA" id="ARBA00022801"/>
    </source>
</evidence>
<evidence type="ECO:0000313" key="3">
    <source>
        <dbReference type="EMBL" id="KAG2202908.1"/>
    </source>
</evidence>
<name>A0A8H7R283_9FUNG</name>
<dbReference type="PANTHER" id="PTHR48153">
    <property type="entry name" value="UFM1-SPECIFIC PROTEASE 2"/>
    <property type="match status" value="1"/>
</dbReference>
<accession>A0A8H7R283</accession>
<keyword evidence="4" id="KW-1185">Reference proteome</keyword>
<organism evidence="3 4">
    <name type="scientific">Mucor saturninus</name>
    <dbReference type="NCBI Taxonomy" id="64648"/>
    <lineage>
        <taxon>Eukaryota</taxon>
        <taxon>Fungi</taxon>
        <taxon>Fungi incertae sedis</taxon>
        <taxon>Mucoromycota</taxon>
        <taxon>Mucoromycotina</taxon>
        <taxon>Mucoromycetes</taxon>
        <taxon>Mucorales</taxon>
        <taxon>Mucorineae</taxon>
        <taxon>Mucoraceae</taxon>
        <taxon>Mucor</taxon>
    </lineage>
</organism>
<dbReference type="PANTHER" id="PTHR48153:SF4">
    <property type="entry name" value="UBIQUITIN CARBOXYL-TERMINAL HYDROLASE MUG105"/>
    <property type="match status" value="1"/>
</dbReference>
<dbReference type="EMBL" id="JAEPRD010000056">
    <property type="protein sequence ID" value="KAG2202908.1"/>
    <property type="molecule type" value="Genomic_DNA"/>
</dbReference>
<dbReference type="GO" id="GO:0019783">
    <property type="term" value="F:ubiquitin-like protein peptidase activity"/>
    <property type="evidence" value="ECO:0007669"/>
    <property type="project" value="UniProtKB-ARBA"/>
</dbReference>
<dbReference type="Gene3D" id="3.90.70.130">
    <property type="match status" value="1"/>
</dbReference>
<dbReference type="AlphaFoldDB" id="A0A8H7R283"/>
<evidence type="ECO:0000259" key="2">
    <source>
        <dbReference type="Pfam" id="PF07910"/>
    </source>
</evidence>
<dbReference type="OrthoDB" id="288987at2759"/>
<feature type="domain" description="UFSP1/2/DUB catalytic" evidence="2">
    <location>
        <begin position="85"/>
        <end position="277"/>
    </location>
</feature>
<evidence type="ECO:0000313" key="4">
    <source>
        <dbReference type="Proteomes" id="UP000603453"/>
    </source>
</evidence>
<proteinExistence type="predicted"/>
<comment type="caution">
    <text evidence="3">The sequence shown here is derived from an EMBL/GenBank/DDBJ whole genome shotgun (WGS) entry which is preliminary data.</text>
</comment>
<protein>
    <recommendedName>
        <fullName evidence="2">UFSP1/2/DUB catalytic domain-containing protein</fullName>
    </recommendedName>
</protein>
<dbReference type="InterPro" id="IPR012462">
    <property type="entry name" value="UFSP1/2_DUB_cat"/>
</dbReference>
<gene>
    <name evidence="3" type="ORF">INT47_008940</name>
</gene>
<dbReference type="Pfam" id="PF07910">
    <property type="entry name" value="Peptidase_C78"/>
    <property type="match status" value="1"/>
</dbReference>
<dbReference type="Proteomes" id="UP000603453">
    <property type="component" value="Unassembled WGS sequence"/>
</dbReference>
<reference evidence="3" key="1">
    <citation type="submission" date="2020-12" db="EMBL/GenBank/DDBJ databases">
        <title>Metabolic potential, ecology and presence of endohyphal bacteria is reflected in genomic diversity of Mucoromycotina.</title>
        <authorList>
            <person name="Muszewska A."/>
            <person name="Okrasinska A."/>
            <person name="Steczkiewicz K."/>
            <person name="Drgas O."/>
            <person name="Orlowska M."/>
            <person name="Perlinska-Lenart U."/>
            <person name="Aleksandrzak-Piekarczyk T."/>
            <person name="Szatraj K."/>
            <person name="Zielenkiewicz U."/>
            <person name="Pilsyk S."/>
            <person name="Malc E."/>
            <person name="Mieczkowski P."/>
            <person name="Kruszewska J.S."/>
            <person name="Biernat P."/>
            <person name="Pawlowska J."/>
        </authorList>
    </citation>
    <scope>NUCLEOTIDE SEQUENCE</scope>
    <source>
        <strain evidence="3">WA0000017839</strain>
    </source>
</reference>
<sequence length="357" mass="41301">MTQTVLTQVRCTVGNKDVKVSSVKRKEMDDMKQENDCKRPLKTLPVRSRINADKELWDKITFLKQDCRTSGVIPRLEPNFTKEETVSAYLCSPTTDHLSSGFMDLGWGCGYRNCQMLMSFLERRNEDGEPLLKSVLDIAGIQFLIEKAWKEGFDSLGAAQLDNRVFKTRKWIGTTEVYTLFTYLGIRSTIIDFHQPGPQKLHNDMLDWIQSYFTPAQTTEQTNVYITDRPPLYLQHQGHSRTVVGIEVLKSGKRNLILFDPGRRMLRSYRQVQEEDEDTVTSRFLAKIKHKSTLPSSMLRPFRVDAKTIAKHKQYSILVLGQVDYRNGNMIWDDQKSYLLNEDEREIMKNVTSLSVL</sequence>